<dbReference type="EMBL" id="JBDKWZ010000023">
    <property type="protein sequence ID" value="MEN7551544.1"/>
    <property type="molecule type" value="Genomic_DNA"/>
</dbReference>
<dbReference type="AlphaFoldDB" id="A0AAW9SF72"/>
<evidence type="ECO:0000259" key="5">
    <source>
        <dbReference type="PROSITE" id="PS50931"/>
    </source>
</evidence>
<dbReference type="Gene3D" id="3.40.190.290">
    <property type="match status" value="1"/>
</dbReference>
<evidence type="ECO:0000256" key="1">
    <source>
        <dbReference type="ARBA" id="ARBA00009437"/>
    </source>
</evidence>
<dbReference type="GO" id="GO:0003700">
    <property type="term" value="F:DNA-binding transcription factor activity"/>
    <property type="evidence" value="ECO:0007669"/>
    <property type="project" value="InterPro"/>
</dbReference>
<dbReference type="Pfam" id="PF00126">
    <property type="entry name" value="HTH_1"/>
    <property type="match status" value="1"/>
</dbReference>
<organism evidence="6 7">
    <name type="scientific">Rapidithrix thailandica</name>
    <dbReference type="NCBI Taxonomy" id="413964"/>
    <lineage>
        <taxon>Bacteria</taxon>
        <taxon>Pseudomonadati</taxon>
        <taxon>Bacteroidota</taxon>
        <taxon>Cytophagia</taxon>
        <taxon>Cytophagales</taxon>
        <taxon>Flammeovirgaceae</taxon>
        <taxon>Rapidithrix</taxon>
    </lineage>
</organism>
<comment type="caution">
    <text evidence="6">The sequence shown here is derived from an EMBL/GenBank/DDBJ whole genome shotgun (WGS) entry which is preliminary data.</text>
</comment>
<dbReference type="SUPFAM" id="SSF46785">
    <property type="entry name" value="Winged helix' DNA-binding domain"/>
    <property type="match status" value="1"/>
</dbReference>
<name>A0AAW9SF72_9BACT</name>
<keyword evidence="4" id="KW-0804">Transcription</keyword>
<dbReference type="Pfam" id="PF03466">
    <property type="entry name" value="LysR_substrate"/>
    <property type="match status" value="1"/>
</dbReference>
<evidence type="ECO:0000256" key="3">
    <source>
        <dbReference type="ARBA" id="ARBA00023125"/>
    </source>
</evidence>
<dbReference type="InterPro" id="IPR050950">
    <property type="entry name" value="HTH-type_LysR_regulators"/>
</dbReference>
<dbReference type="PRINTS" id="PR00039">
    <property type="entry name" value="HTHLYSR"/>
</dbReference>
<evidence type="ECO:0000256" key="4">
    <source>
        <dbReference type="ARBA" id="ARBA00023163"/>
    </source>
</evidence>
<dbReference type="GO" id="GO:0005829">
    <property type="term" value="C:cytosol"/>
    <property type="evidence" value="ECO:0007669"/>
    <property type="project" value="TreeGrafter"/>
</dbReference>
<feature type="domain" description="HTH lysR-type" evidence="5">
    <location>
        <begin position="1"/>
        <end position="58"/>
    </location>
</feature>
<keyword evidence="2" id="KW-0805">Transcription regulation</keyword>
<evidence type="ECO:0000256" key="2">
    <source>
        <dbReference type="ARBA" id="ARBA00023015"/>
    </source>
</evidence>
<accession>A0AAW9SF72</accession>
<dbReference type="RefSeq" id="WP_346824325.1">
    <property type="nucleotide sequence ID" value="NZ_JBDKWZ010000023.1"/>
</dbReference>
<dbReference type="GO" id="GO:0003677">
    <property type="term" value="F:DNA binding"/>
    <property type="evidence" value="ECO:0007669"/>
    <property type="project" value="UniProtKB-KW"/>
</dbReference>
<sequence length="297" mass="33819">MELRHLKLVKEVTATGNLTKAGERLFLSQSALSHQLREIESELGAPVFHRVNKKMIPTLVGKRLLSTACKVLTEVERAQLDIQQMVSGERGTIRLSTECYTCYHWLPALLQKFHCEFPNIEISIVLESTNDPLADLLKGKIDLAIVQCPNEHPDLEYTKLFNDEMVVVMCQNHPLAQLDYISAQDFQDETLITYSGDYLNMTLFKEVLLPAKVQPKRKMSVLLTEAIVEMVQAEMGIAVLAKWIVSPYLRHKPLAIRPLTQPGIFRQWAVAQRKQSTPPAYLAYLIEHLKSVHFTQN</sequence>
<dbReference type="Gene3D" id="1.10.10.10">
    <property type="entry name" value="Winged helix-like DNA-binding domain superfamily/Winged helix DNA-binding domain"/>
    <property type="match status" value="1"/>
</dbReference>
<dbReference type="InterPro" id="IPR036390">
    <property type="entry name" value="WH_DNA-bd_sf"/>
</dbReference>
<reference evidence="6 7" key="1">
    <citation type="submission" date="2024-04" db="EMBL/GenBank/DDBJ databases">
        <title>Novel genus in family Flammeovirgaceae.</title>
        <authorList>
            <person name="Nguyen T.H."/>
            <person name="Vuong T.Q."/>
            <person name="Le H."/>
            <person name="Kim S.-G."/>
        </authorList>
    </citation>
    <scope>NUCLEOTIDE SEQUENCE [LARGE SCALE GENOMIC DNA]</scope>
    <source>
        <strain evidence="6 7">JCM 23209</strain>
    </source>
</reference>
<dbReference type="Proteomes" id="UP001403385">
    <property type="component" value="Unassembled WGS sequence"/>
</dbReference>
<evidence type="ECO:0000313" key="6">
    <source>
        <dbReference type="EMBL" id="MEN7551544.1"/>
    </source>
</evidence>
<protein>
    <submittedName>
        <fullName evidence="6">LysR family transcriptional regulator</fullName>
    </submittedName>
</protein>
<proteinExistence type="inferred from homology"/>
<dbReference type="InterPro" id="IPR036388">
    <property type="entry name" value="WH-like_DNA-bd_sf"/>
</dbReference>
<keyword evidence="7" id="KW-1185">Reference proteome</keyword>
<comment type="similarity">
    <text evidence="1">Belongs to the LysR transcriptional regulatory family.</text>
</comment>
<keyword evidence="3" id="KW-0238">DNA-binding</keyword>
<gene>
    <name evidence="6" type="ORF">AAG747_26750</name>
</gene>
<dbReference type="SUPFAM" id="SSF53850">
    <property type="entry name" value="Periplasmic binding protein-like II"/>
    <property type="match status" value="1"/>
</dbReference>
<evidence type="ECO:0000313" key="7">
    <source>
        <dbReference type="Proteomes" id="UP001403385"/>
    </source>
</evidence>
<dbReference type="PROSITE" id="PS50931">
    <property type="entry name" value="HTH_LYSR"/>
    <property type="match status" value="1"/>
</dbReference>
<dbReference type="InterPro" id="IPR005119">
    <property type="entry name" value="LysR_subst-bd"/>
</dbReference>
<dbReference type="PANTHER" id="PTHR30419">
    <property type="entry name" value="HTH-TYPE TRANSCRIPTIONAL REGULATOR YBHD"/>
    <property type="match status" value="1"/>
</dbReference>
<dbReference type="InterPro" id="IPR000847">
    <property type="entry name" value="LysR_HTH_N"/>
</dbReference>